<feature type="transmembrane region" description="Helical" evidence="1">
    <location>
        <begin position="356"/>
        <end position="376"/>
    </location>
</feature>
<keyword evidence="1" id="KW-1133">Transmembrane helix</keyword>
<feature type="transmembrane region" description="Helical" evidence="1">
    <location>
        <begin position="142"/>
        <end position="160"/>
    </location>
</feature>
<dbReference type="Gene3D" id="1.20.1740.10">
    <property type="entry name" value="Amino acid/polyamine transporter I"/>
    <property type="match status" value="1"/>
</dbReference>
<evidence type="ECO:0000313" key="2">
    <source>
        <dbReference type="EMBL" id="QID18409.1"/>
    </source>
</evidence>
<keyword evidence="1" id="KW-0472">Membrane</keyword>
<gene>
    <name evidence="2" type="ORF">G3580_12655</name>
</gene>
<evidence type="ECO:0000313" key="3">
    <source>
        <dbReference type="Proteomes" id="UP000501991"/>
    </source>
</evidence>
<feature type="transmembrane region" description="Helical" evidence="1">
    <location>
        <begin position="248"/>
        <end position="268"/>
    </location>
</feature>
<feature type="transmembrane region" description="Helical" evidence="1">
    <location>
        <begin position="108"/>
        <end position="136"/>
    </location>
</feature>
<feature type="transmembrane region" description="Helical" evidence="1">
    <location>
        <begin position="172"/>
        <end position="190"/>
    </location>
</feature>
<dbReference type="Proteomes" id="UP000501991">
    <property type="component" value="Chromosome"/>
</dbReference>
<feature type="transmembrane region" description="Helical" evidence="1">
    <location>
        <begin position="66"/>
        <end position="87"/>
    </location>
</feature>
<dbReference type="RefSeq" id="WP_173766033.1">
    <property type="nucleotide sequence ID" value="NZ_CP048836.1"/>
</dbReference>
<feature type="transmembrane region" description="Helical" evidence="1">
    <location>
        <begin position="6"/>
        <end position="25"/>
    </location>
</feature>
<sequence length="410" mass="43853">MITGDFSTLDGILLVVAVLIAALMLRPTVRDAPFWRATVTPLASIIGSGFLVVAPLLAHIAGARAFVAIVVIVLLSFWLGAAIRFNILHDGHHASDAPDRAVQALERVSDIALALAYVVSITFYIRLMCGFVLTGIHAYTPFNADVLATLILAFIGLYGLRRGLLGLERLEEYSVTIKLAIIASLLLGLMVHDVGHGYALGDLDTPDTGLWTTLRELAGMLLIVQGFETSKYLESTYPARLRARSMSLAQGLAGVIYLAFVALAMPLMGPYTRTTPDETAIIGLSGNITLVLPIMLVVAAAMSQFSAAIADTIGAGGVVEKETRKRVSARTGYPVIVALAIALIWTSHIFEVVTLASRAFALYYMLQAALAARIAAQRHSDGQRRWRVAAFAALAALMLLVVIFAKPVAA</sequence>
<proteinExistence type="predicted"/>
<feature type="transmembrane region" description="Helical" evidence="1">
    <location>
        <begin position="388"/>
        <end position="409"/>
    </location>
</feature>
<protein>
    <submittedName>
        <fullName evidence="2">Uncharacterized protein</fullName>
    </submittedName>
</protein>
<evidence type="ECO:0000256" key="1">
    <source>
        <dbReference type="SAM" id="Phobius"/>
    </source>
</evidence>
<feature type="transmembrane region" description="Helical" evidence="1">
    <location>
        <begin position="331"/>
        <end position="350"/>
    </location>
</feature>
<dbReference type="EMBL" id="CP048836">
    <property type="protein sequence ID" value="QID18409.1"/>
    <property type="molecule type" value="Genomic_DNA"/>
</dbReference>
<reference evidence="2 3" key="1">
    <citation type="submission" date="2020-02" db="EMBL/GenBank/DDBJ databases">
        <title>Nitrogenibacter mangrovi gen. nov., sp. nov. isolated from mangrove sediment, a denitrifying betaproteobacterium.</title>
        <authorList>
            <person name="Liao H."/>
            <person name="Tian Y."/>
        </authorList>
    </citation>
    <scope>NUCLEOTIDE SEQUENCE [LARGE SCALE GENOMIC DNA]</scope>
    <source>
        <strain evidence="2 3">M9-3-2</strain>
    </source>
</reference>
<accession>A0A6C1B5T8</accession>
<name>A0A6C1B5T8_9RHOO</name>
<dbReference type="KEGG" id="azq:G3580_12655"/>
<organism evidence="2 3">
    <name type="scientific">Nitrogeniibacter mangrovi</name>
    <dbReference type="NCBI Taxonomy" id="2016596"/>
    <lineage>
        <taxon>Bacteria</taxon>
        <taxon>Pseudomonadati</taxon>
        <taxon>Pseudomonadota</taxon>
        <taxon>Betaproteobacteria</taxon>
        <taxon>Rhodocyclales</taxon>
        <taxon>Zoogloeaceae</taxon>
        <taxon>Nitrogeniibacter</taxon>
    </lineage>
</organism>
<keyword evidence="1" id="KW-0812">Transmembrane</keyword>
<keyword evidence="3" id="KW-1185">Reference proteome</keyword>
<feature type="transmembrane region" description="Helical" evidence="1">
    <location>
        <begin position="37"/>
        <end position="60"/>
    </location>
</feature>
<feature type="transmembrane region" description="Helical" evidence="1">
    <location>
        <begin position="288"/>
        <end position="310"/>
    </location>
</feature>
<dbReference type="AlphaFoldDB" id="A0A6C1B5T8"/>